<protein>
    <submittedName>
        <fullName evidence="2">Uncharacterized protein</fullName>
    </submittedName>
</protein>
<evidence type="ECO:0000313" key="3">
    <source>
        <dbReference type="Proteomes" id="UP000825935"/>
    </source>
</evidence>
<feature type="region of interest" description="Disordered" evidence="1">
    <location>
        <begin position="53"/>
        <end position="74"/>
    </location>
</feature>
<organism evidence="2 3">
    <name type="scientific">Ceratopteris richardii</name>
    <name type="common">Triangle waterfern</name>
    <dbReference type="NCBI Taxonomy" id="49495"/>
    <lineage>
        <taxon>Eukaryota</taxon>
        <taxon>Viridiplantae</taxon>
        <taxon>Streptophyta</taxon>
        <taxon>Embryophyta</taxon>
        <taxon>Tracheophyta</taxon>
        <taxon>Polypodiopsida</taxon>
        <taxon>Polypodiidae</taxon>
        <taxon>Polypodiales</taxon>
        <taxon>Pteridineae</taxon>
        <taxon>Pteridaceae</taxon>
        <taxon>Parkerioideae</taxon>
        <taxon>Ceratopteris</taxon>
    </lineage>
</organism>
<gene>
    <name evidence="2" type="ORF">KP509_31G059400</name>
</gene>
<sequence>MVETLSWVAVDENGEICIDEQQFYLPQSGWERSLDIKSGVMYLKRMTREECAPSLRSNTGERGQKRRKALNGEHGENVHLGLQLTLSILKSNETGCSHHISAAISPETTAVRKISSTTAENTADTMEGIEENRSMRASGAVQNSLRLRSVIVDAGIPKEQSASSNLRRDHGFRQVMDSCSWLSTLLHVRVAL</sequence>
<evidence type="ECO:0000313" key="2">
    <source>
        <dbReference type="EMBL" id="KAH7289128.1"/>
    </source>
</evidence>
<keyword evidence="3" id="KW-1185">Reference proteome</keyword>
<name>A0A8T2R0B7_CERRI</name>
<reference evidence="2" key="1">
    <citation type="submission" date="2021-08" db="EMBL/GenBank/DDBJ databases">
        <title>WGS assembly of Ceratopteris richardii.</title>
        <authorList>
            <person name="Marchant D.B."/>
            <person name="Chen G."/>
            <person name="Jenkins J."/>
            <person name="Shu S."/>
            <person name="Leebens-Mack J."/>
            <person name="Grimwood J."/>
            <person name="Schmutz J."/>
            <person name="Soltis P."/>
            <person name="Soltis D."/>
            <person name="Chen Z.-H."/>
        </authorList>
    </citation>
    <scope>NUCLEOTIDE SEQUENCE</scope>
    <source>
        <strain evidence="2">Whitten #5841</strain>
        <tissue evidence="2">Leaf</tissue>
    </source>
</reference>
<proteinExistence type="predicted"/>
<comment type="caution">
    <text evidence="2">The sequence shown here is derived from an EMBL/GenBank/DDBJ whole genome shotgun (WGS) entry which is preliminary data.</text>
</comment>
<dbReference type="EMBL" id="CM035436">
    <property type="protein sequence ID" value="KAH7289128.1"/>
    <property type="molecule type" value="Genomic_DNA"/>
</dbReference>
<dbReference type="Proteomes" id="UP000825935">
    <property type="component" value="Chromosome 31"/>
</dbReference>
<dbReference type="AlphaFoldDB" id="A0A8T2R0B7"/>
<accession>A0A8T2R0B7</accession>
<evidence type="ECO:0000256" key="1">
    <source>
        <dbReference type="SAM" id="MobiDB-lite"/>
    </source>
</evidence>